<feature type="compositionally biased region" description="Basic and acidic residues" evidence="1">
    <location>
        <begin position="201"/>
        <end position="219"/>
    </location>
</feature>
<proteinExistence type="predicted"/>
<feature type="region of interest" description="Disordered" evidence="1">
    <location>
        <begin position="568"/>
        <end position="588"/>
    </location>
</feature>
<organism evidence="3 4">
    <name type="scientific">Pleurodeles waltl</name>
    <name type="common">Iberian ribbed newt</name>
    <dbReference type="NCBI Taxonomy" id="8319"/>
    <lineage>
        <taxon>Eukaryota</taxon>
        <taxon>Metazoa</taxon>
        <taxon>Chordata</taxon>
        <taxon>Craniata</taxon>
        <taxon>Vertebrata</taxon>
        <taxon>Euteleostomi</taxon>
        <taxon>Amphibia</taxon>
        <taxon>Batrachia</taxon>
        <taxon>Caudata</taxon>
        <taxon>Salamandroidea</taxon>
        <taxon>Salamandridae</taxon>
        <taxon>Pleurodelinae</taxon>
        <taxon>Pleurodeles</taxon>
    </lineage>
</organism>
<feature type="region of interest" description="Disordered" evidence="1">
    <location>
        <begin position="201"/>
        <end position="220"/>
    </location>
</feature>
<feature type="domain" description="CCHC-type" evidence="2">
    <location>
        <begin position="225"/>
        <end position="243"/>
    </location>
</feature>
<dbReference type="EMBL" id="JANPWB010000002">
    <property type="protein sequence ID" value="KAJ1206207.1"/>
    <property type="molecule type" value="Genomic_DNA"/>
</dbReference>
<keyword evidence="4" id="KW-1185">Reference proteome</keyword>
<comment type="caution">
    <text evidence="3">The sequence shown here is derived from an EMBL/GenBank/DDBJ whole genome shotgun (WGS) entry which is preliminary data.</text>
</comment>
<sequence length="659" mass="73695">MSQPVNICVPPLFLDSPGKPCMKWKGWLRAFENYIVSIDGKGYSPERKKSLLFGLLGKAGQEVFDSLPVYVNPPGVTAPLNEYQEAVKRLELQYAEECNIMVGRHKFALRKQEEGETIEEYIACLRVLAQDCEFAEMTDTYIRDQVVFYCHSKKVQERLLSCRNPSLKEVVAIAKAVERSMVSSKELASTSQASNVFYVQDRHKNAPKTPDRAASDRGGGRRPLACFRCGSRDHLADSRTCPALYKSCSKCRKMGHFAAVCKAKKSSMGMKVSSVSDSDVDADADIVLSIDDEDGRVKGPIGSVMIGAVELPFTADSGSPLTLISDRAFDLKWQDVRLHETDVNPKAFGEHDIVMMGYFWDSLTFRGRTVRTKIYVAEKGRSLVGWKDLAKLGVMLVPGAEDPIVLRDDWVNYVQPEDLHEGLAEVLDKFDSVFENKWYDMREEIEVVPDERLRVKERIVAKQESNKRYADVVNRAKAKDIVQGDWVLVKKPNKVMKGESVFQTPVRVQGVTRGAVCLEGGGWRSKDDIVRLKAGQEEIIMRGSHVYEAESTDDMYEWQSHEARDVVTGDDECGNTSSMRGRTGHGSAERCEKAWRGIVDAEGRNGSSPEPVKSDSHHVMSSGQDGTGAGRAGSPQCITPSRPMRHIRAPKRFEDFVMR</sequence>
<dbReference type="InterPro" id="IPR050951">
    <property type="entry name" value="Retrovirus_Pol_polyprotein"/>
</dbReference>
<feature type="domain" description="CCHC-type" evidence="2">
    <location>
        <begin position="247"/>
        <end position="263"/>
    </location>
</feature>
<dbReference type="SMART" id="SM00343">
    <property type="entry name" value="ZnF_C2HC"/>
    <property type="match status" value="2"/>
</dbReference>
<dbReference type="GO" id="GO:0003676">
    <property type="term" value="F:nucleic acid binding"/>
    <property type="evidence" value="ECO:0007669"/>
    <property type="project" value="InterPro"/>
</dbReference>
<accession>A0AAV7W103</accession>
<dbReference type="AlphaFoldDB" id="A0AAV7W103"/>
<dbReference type="SUPFAM" id="SSF57756">
    <property type="entry name" value="Retrovirus zinc finger-like domains"/>
    <property type="match status" value="1"/>
</dbReference>
<dbReference type="InterPro" id="IPR036875">
    <property type="entry name" value="Znf_CCHC_sf"/>
</dbReference>
<evidence type="ECO:0000313" key="4">
    <source>
        <dbReference type="Proteomes" id="UP001066276"/>
    </source>
</evidence>
<reference evidence="3" key="1">
    <citation type="journal article" date="2022" name="bioRxiv">
        <title>Sequencing and chromosome-scale assembly of the giantPleurodeles waltlgenome.</title>
        <authorList>
            <person name="Brown T."/>
            <person name="Elewa A."/>
            <person name="Iarovenko S."/>
            <person name="Subramanian E."/>
            <person name="Araus A.J."/>
            <person name="Petzold A."/>
            <person name="Susuki M."/>
            <person name="Suzuki K.-i.T."/>
            <person name="Hayashi T."/>
            <person name="Toyoda A."/>
            <person name="Oliveira C."/>
            <person name="Osipova E."/>
            <person name="Leigh N.D."/>
            <person name="Simon A."/>
            <person name="Yun M.H."/>
        </authorList>
    </citation>
    <scope>NUCLEOTIDE SEQUENCE</scope>
    <source>
        <strain evidence="3">20211129_DDA</strain>
        <tissue evidence="3">Liver</tissue>
    </source>
</reference>
<protein>
    <recommendedName>
        <fullName evidence="2">CCHC-type domain-containing protein</fullName>
    </recommendedName>
</protein>
<dbReference type="PANTHER" id="PTHR37984">
    <property type="entry name" value="PROTEIN CBG26694"/>
    <property type="match status" value="1"/>
</dbReference>
<dbReference type="GO" id="GO:0008270">
    <property type="term" value="F:zinc ion binding"/>
    <property type="evidence" value="ECO:0007669"/>
    <property type="project" value="InterPro"/>
</dbReference>
<evidence type="ECO:0000259" key="2">
    <source>
        <dbReference type="SMART" id="SM00343"/>
    </source>
</evidence>
<dbReference type="InterPro" id="IPR001878">
    <property type="entry name" value="Znf_CCHC"/>
</dbReference>
<evidence type="ECO:0000313" key="3">
    <source>
        <dbReference type="EMBL" id="KAJ1206207.1"/>
    </source>
</evidence>
<feature type="region of interest" description="Disordered" evidence="1">
    <location>
        <begin position="600"/>
        <end position="659"/>
    </location>
</feature>
<name>A0AAV7W103_PLEWA</name>
<dbReference type="Gene3D" id="4.10.60.10">
    <property type="entry name" value="Zinc finger, CCHC-type"/>
    <property type="match status" value="1"/>
</dbReference>
<evidence type="ECO:0000256" key="1">
    <source>
        <dbReference type="SAM" id="MobiDB-lite"/>
    </source>
</evidence>
<dbReference type="Proteomes" id="UP001066276">
    <property type="component" value="Chromosome 1_2"/>
</dbReference>
<dbReference type="PANTHER" id="PTHR37984:SF9">
    <property type="entry name" value="INTEGRASE CATALYTIC DOMAIN-CONTAINING PROTEIN"/>
    <property type="match status" value="1"/>
</dbReference>
<gene>
    <name evidence="3" type="ORF">NDU88_001616</name>
</gene>